<dbReference type="Proteomes" id="UP000000249">
    <property type="component" value="Chromosome 1"/>
</dbReference>
<dbReference type="PATRIC" id="fig|345073.21.peg.2414"/>
<dbReference type="InterPro" id="IPR007922">
    <property type="entry name" value="DciA-like"/>
</dbReference>
<evidence type="ECO:0000313" key="1">
    <source>
        <dbReference type="EMBL" id="ABQ20032.1"/>
    </source>
</evidence>
<dbReference type="AlphaFoldDB" id="A0A0H3AI62"/>
<dbReference type="RefSeq" id="WP_001204646.1">
    <property type="nucleotide sequence ID" value="NC_009457.1"/>
</dbReference>
<dbReference type="KEGG" id="vcr:VC395_2510"/>
<dbReference type="SMR" id="A0A0H3AI62"/>
<dbReference type="EMBL" id="CP000627">
    <property type="protein sequence ID" value="ABQ20032.1"/>
    <property type="molecule type" value="Genomic_DNA"/>
</dbReference>
<reference evidence="1 2" key="1">
    <citation type="submission" date="2007-03" db="EMBL/GenBank/DDBJ databases">
        <authorList>
            <person name="Heidelberg J."/>
        </authorList>
    </citation>
    <scope>NUCLEOTIDE SEQUENCE [LARGE SCALE GENOMIC DNA]</scope>
    <source>
        <strain evidence="2">ATCC 39541 / Classical Ogawa 395 / O395</strain>
    </source>
</reference>
<organism evidence="1 2">
    <name type="scientific">Vibrio cholerae serotype O1 (strain ATCC 39541 / Classical Ogawa 395 / O395)</name>
    <dbReference type="NCBI Taxonomy" id="345073"/>
    <lineage>
        <taxon>Bacteria</taxon>
        <taxon>Pseudomonadati</taxon>
        <taxon>Pseudomonadota</taxon>
        <taxon>Gammaproteobacteria</taxon>
        <taxon>Vibrionales</taxon>
        <taxon>Vibrionaceae</taxon>
        <taxon>Vibrio</taxon>
    </lineage>
</organism>
<dbReference type="KEGG" id="vco:VC0395_A1973"/>
<dbReference type="eggNOG" id="COG4701">
    <property type="taxonomic scope" value="Bacteria"/>
</dbReference>
<gene>
    <name evidence="1" type="ordered locus">VC0395_A1973</name>
</gene>
<protein>
    <recommendedName>
        <fullName evidence="3">DUF721 domain-containing protein</fullName>
    </recommendedName>
</protein>
<name>A0A0H3AI62_VIBC3</name>
<accession>A0A0H3AI62</accession>
<evidence type="ECO:0000313" key="2">
    <source>
        <dbReference type="Proteomes" id="UP000000249"/>
    </source>
</evidence>
<evidence type="ECO:0008006" key="3">
    <source>
        <dbReference type="Google" id="ProtNLM"/>
    </source>
</evidence>
<proteinExistence type="predicted"/>
<dbReference type="Pfam" id="PF05258">
    <property type="entry name" value="DciA"/>
    <property type="match status" value="1"/>
</dbReference>
<sequence>MRDHRPTATDELIQASKLKQIQEHAKAILLINRQLQDILPKGLKTQVRAANVRGGNLVLEAASAALKMKVDYERLHILTQLRQNGFGHLISIEVRVNPELYRQSKITSEDARAANPRPPLSEHAAHVLLAIADQASDKVKKRLQSLARLAKANQKDD</sequence>
<dbReference type="OrthoDB" id="5767011at2"/>